<dbReference type="GO" id="GO:0008236">
    <property type="term" value="F:serine-type peptidase activity"/>
    <property type="evidence" value="ECO:0007669"/>
    <property type="project" value="InterPro"/>
</dbReference>
<dbReference type="Gene3D" id="2.30.42.10">
    <property type="match status" value="1"/>
</dbReference>
<gene>
    <name evidence="3" type="ORF">IDJ76_02835</name>
</gene>
<dbReference type="Gene3D" id="3.90.226.10">
    <property type="entry name" value="2-enoyl-CoA Hydratase, Chain A, domain 1"/>
    <property type="match status" value="1"/>
</dbReference>
<evidence type="ECO:0000259" key="2">
    <source>
        <dbReference type="Pfam" id="PF17820"/>
    </source>
</evidence>
<keyword evidence="4" id="KW-1185">Reference proteome</keyword>
<name>A0A926NLU7_9SPHI</name>
<accession>A0A926NLU7</accession>
<proteinExistence type="predicted"/>
<dbReference type="AlphaFoldDB" id="A0A926NLU7"/>
<dbReference type="InterPro" id="IPR029045">
    <property type="entry name" value="ClpP/crotonase-like_dom_sf"/>
</dbReference>
<dbReference type="InterPro" id="IPR005151">
    <property type="entry name" value="Tail-specific_protease"/>
</dbReference>
<comment type="caution">
    <text evidence="3">The sequence shown here is derived from an EMBL/GenBank/DDBJ whole genome shotgun (WGS) entry which is preliminary data.</text>
</comment>
<dbReference type="GO" id="GO:0004175">
    <property type="term" value="F:endopeptidase activity"/>
    <property type="evidence" value="ECO:0007669"/>
    <property type="project" value="TreeGrafter"/>
</dbReference>
<dbReference type="Proteomes" id="UP000619078">
    <property type="component" value="Unassembled WGS sequence"/>
</dbReference>
<dbReference type="EMBL" id="JACWMX010000001">
    <property type="protein sequence ID" value="MBD1392026.1"/>
    <property type="molecule type" value="Genomic_DNA"/>
</dbReference>
<protein>
    <recommendedName>
        <fullName evidence="5">Peptidase S41-like protein</fullName>
    </recommendedName>
</protein>
<dbReference type="RefSeq" id="WP_191160510.1">
    <property type="nucleotide sequence ID" value="NZ_JACWMX010000001.1"/>
</dbReference>
<evidence type="ECO:0000313" key="3">
    <source>
        <dbReference type="EMBL" id="MBD1392026.1"/>
    </source>
</evidence>
<dbReference type="SUPFAM" id="SSF50156">
    <property type="entry name" value="PDZ domain-like"/>
    <property type="match status" value="1"/>
</dbReference>
<feature type="domain" description="PDZ" evidence="2">
    <location>
        <begin position="155"/>
        <end position="181"/>
    </location>
</feature>
<dbReference type="PANTHER" id="PTHR32060:SF30">
    <property type="entry name" value="CARBOXY-TERMINAL PROCESSING PROTEASE CTPA"/>
    <property type="match status" value="1"/>
</dbReference>
<dbReference type="InterPro" id="IPR041489">
    <property type="entry name" value="PDZ_6"/>
</dbReference>
<dbReference type="SUPFAM" id="SSF52096">
    <property type="entry name" value="ClpP/crotonase"/>
    <property type="match status" value="1"/>
</dbReference>
<evidence type="ECO:0000313" key="4">
    <source>
        <dbReference type="Proteomes" id="UP000619078"/>
    </source>
</evidence>
<dbReference type="PANTHER" id="PTHR32060">
    <property type="entry name" value="TAIL-SPECIFIC PROTEASE"/>
    <property type="match status" value="1"/>
</dbReference>
<feature type="domain" description="Tail specific protease" evidence="1">
    <location>
        <begin position="249"/>
        <end position="416"/>
    </location>
</feature>
<evidence type="ECO:0000259" key="1">
    <source>
        <dbReference type="Pfam" id="PF03572"/>
    </source>
</evidence>
<sequence>MRKIFYASIMLAAAVISSCKKESATTTTAGGTGGTGGTTITPSKTGTTLDLMKDSVFLYAQEAYYWYDGLPDYATFNPRAVTGSTDIAALSAEVDKISQYKINPVTGKPYEYYAAAPGSAKYSFIDDGSVSTALNGIKGDFGFAPLYNDVNDLRIRYVYPGSPADLAGIKRGFVITSINGRTNLAYDAGSGGAGTNVNYVINAYSNSSTITLGLKKPDGTTLTADLNVATYTLNPVLTYKTIDAGNNHKVGYIVFNSFSSPANANAKLNEAFSSFASNGVTDLVVDLRYNGGGYVSTAEYLSNLIAPAAKSGTPMYYTYFNDKLASGKASLLRNQVRKDAVNGTYNYAQFDYSVNGNVVNFTKTNIPVTLNTLTRVFFIVTGSTASASELTINNIRAISTLDVKLIGTTSYGKPVGFFDIDINKYQMYVPEFETKNANQQGGYYAGMTPASADYPGYRDFDDVTKDFGDPTEGLLARALTYAKTGAFTSTTPVIQSTARKSFSVDESNAAGIALDGNKFNGMIYNKPFKLKK</sequence>
<dbReference type="CDD" id="cd07561">
    <property type="entry name" value="Peptidase_S41_CPP_like"/>
    <property type="match status" value="1"/>
</dbReference>
<dbReference type="InterPro" id="IPR036034">
    <property type="entry name" value="PDZ_sf"/>
</dbReference>
<dbReference type="PROSITE" id="PS51257">
    <property type="entry name" value="PROKAR_LIPOPROTEIN"/>
    <property type="match status" value="1"/>
</dbReference>
<dbReference type="Pfam" id="PF03572">
    <property type="entry name" value="Peptidase_S41"/>
    <property type="match status" value="1"/>
</dbReference>
<dbReference type="GO" id="GO:0007165">
    <property type="term" value="P:signal transduction"/>
    <property type="evidence" value="ECO:0007669"/>
    <property type="project" value="TreeGrafter"/>
</dbReference>
<dbReference type="GO" id="GO:0006508">
    <property type="term" value="P:proteolysis"/>
    <property type="evidence" value="ECO:0007669"/>
    <property type="project" value="InterPro"/>
</dbReference>
<dbReference type="GO" id="GO:0030288">
    <property type="term" value="C:outer membrane-bounded periplasmic space"/>
    <property type="evidence" value="ECO:0007669"/>
    <property type="project" value="TreeGrafter"/>
</dbReference>
<dbReference type="Gene3D" id="3.30.750.170">
    <property type="match status" value="1"/>
</dbReference>
<organism evidence="3 4">
    <name type="scientific">Mucilaginibacter glaciei</name>
    <dbReference type="NCBI Taxonomy" id="2772109"/>
    <lineage>
        <taxon>Bacteria</taxon>
        <taxon>Pseudomonadati</taxon>
        <taxon>Bacteroidota</taxon>
        <taxon>Sphingobacteriia</taxon>
        <taxon>Sphingobacteriales</taxon>
        <taxon>Sphingobacteriaceae</taxon>
        <taxon>Mucilaginibacter</taxon>
    </lineage>
</organism>
<evidence type="ECO:0008006" key="5">
    <source>
        <dbReference type="Google" id="ProtNLM"/>
    </source>
</evidence>
<dbReference type="Pfam" id="PF17820">
    <property type="entry name" value="PDZ_6"/>
    <property type="match status" value="1"/>
</dbReference>
<reference evidence="3" key="1">
    <citation type="submission" date="2020-09" db="EMBL/GenBank/DDBJ databases">
        <title>Novel species of Mucilaginibacter isolated from a glacier on the Tibetan Plateau.</title>
        <authorList>
            <person name="Liu Q."/>
            <person name="Xin Y.-H."/>
        </authorList>
    </citation>
    <scope>NUCLEOTIDE SEQUENCE</scope>
    <source>
        <strain evidence="3">ZB1P21</strain>
    </source>
</reference>